<accession>A0A9N9Q2W0</accession>
<evidence type="ECO:0000256" key="1">
    <source>
        <dbReference type="SAM" id="SignalP"/>
    </source>
</evidence>
<reference evidence="2" key="1">
    <citation type="submission" date="2021-07" db="EMBL/GenBank/DDBJ databases">
        <authorList>
            <person name="Durling M."/>
        </authorList>
    </citation>
    <scope>NUCLEOTIDE SEQUENCE</scope>
</reference>
<evidence type="ECO:0000313" key="3">
    <source>
        <dbReference type="Proteomes" id="UP000701801"/>
    </source>
</evidence>
<feature type="signal peptide" evidence="1">
    <location>
        <begin position="1"/>
        <end position="23"/>
    </location>
</feature>
<organism evidence="2 3">
    <name type="scientific">Hymenoscyphus albidus</name>
    <dbReference type="NCBI Taxonomy" id="595503"/>
    <lineage>
        <taxon>Eukaryota</taxon>
        <taxon>Fungi</taxon>
        <taxon>Dikarya</taxon>
        <taxon>Ascomycota</taxon>
        <taxon>Pezizomycotina</taxon>
        <taxon>Leotiomycetes</taxon>
        <taxon>Helotiales</taxon>
        <taxon>Helotiaceae</taxon>
        <taxon>Hymenoscyphus</taxon>
    </lineage>
</organism>
<comment type="caution">
    <text evidence="2">The sequence shown here is derived from an EMBL/GenBank/DDBJ whole genome shotgun (WGS) entry which is preliminary data.</text>
</comment>
<dbReference type="Proteomes" id="UP000701801">
    <property type="component" value="Unassembled WGS sequence"/>
</dbReference>
<sequence>MLSLKNSLSAGLVVVGMLPTALAQIYNRDKFSMIVGNTSVDVGDAEIPTMVLKYVAPKCNVNGCDEGSPAKFANYGHISEGSVTITTSGFSFFNATSEEGATQISTLTDMIQGSLNDGKKCDSRDIKKCYGRRCRTEPFEYCRVPNYIQVTMYSTLDFDNSGKKKRQFIDYIDSKVKAQIEIHIKTDEEFDDDESWYKEGKREGSDDWKCEDHIQDISDGAHRDFDSKYEKKENWGLGQVLCLATALDNF</sequence>
<gene>
    <name evidence="2" type="ORF">HYALB_00002060</name>
</gene>
<protein>
    <submittedName>
        <fullName evidence="2">Uncharacterized protein</fullName>
    </submittedName>
</protein>
<keyword evidence="3" id="KW-1185">Reference proteome</keyword>
<keyword evidence="1" id="KW-0732">Signal</keyword>
<dbReference type="EMBL" id="CAJVRM010000020">
    <property type="protein sequence ID" value="CAG8971476.1"/>
    <property type="molecule type" value="Genomic_DNA"/>
</dbReference>
<proteinExistence type="predicted"/>
<dbReference type="OrthoDB" id="10297189at2759"/>
<evidence type="ECO:0000313" key="2">
    <source>
        <dbReference type="EMBL" id="CAG8971476.1"/>
    </source>
</evidence>
<dbReference type="AlphaFoldDB" id="A0A9N9Q2W0"/>
<name>A0A9N9Q2W0_9HELO</name>
<feature type="chain" id="PRO_5040173218" evidence="1">
    <location>
        <begin position="24"/>
        <end position="250"/>
    </location>
</feature>